<dbReference type="EC" id="2.3.-.-" evidence="4"/>
<dbReference type="GO" id="GO:0016746">
    <property type="term" value="F:acyltransferase activity"/>
    <property type="evidence" value="ECO:0007669"/>
    <property type="project" value="UniProtKB-KW"/>
</dbReference>
<dbReference type="PROSITE" id="PS51186">
    <property type="entry name" value="GNAT"/>
    <property type="match status" value="1"/>
</dbReference>
<dbReference type="Pfam" id="PF00583">
    <property type="entry name" value="Acetyltransf_1"/>
    <property type="match status" value="1"/>
</dbReference>
<reference evidence="5" key="1">
    <citation type="journal article" date="2019" name="Int. J. Syst. Evol. Microbiol.">
        <title>The Global Catalogue of Microorganisms (GCM) 10K type strain sequencing project: providing services to taxonomists for standard genome sequencing and annotation.</title>
        <authorList>
            <consortium name="The Broad Institute Genomics Platform"/>
            <consortium name="The Broad Institute Genome Sequencing Center for Infectious Disease"/>
            <person name="Wu L."/>
            <person name="Ma J."/>
        </authorList>
    </citation>
    <scope>NUCLEOTIDE SEQUENCE [LARGE SCALE GENOMIC DNA]</scope>
    <source>
        <strain evidence="5">CCUG 55585</strain>
    </source>
</reference>
<organism evidence="4 5">
    <name type="scientific">Lysobacter brunescens</name>
    <dbReference type="NCBI Taxonomy" id="262323"/>
    <lineage>
        <taxon>Bacteria</taxon>
        <taxon>Pseudomonadati</taxon>
        <taxon>Pseudomonadota</taxon>
        <taxon>Gammaproteobacteria</taxon>
        <taxon>Lysobacterales</taxon>
        <taxon>Lysobacteraceae</taxon>
        <taxon>Lysobacter</taxon>
    </lineage>
</organism>
<keyword evidence="1 4" id="KW-0808">Transferase</keyword>
<dbReference type="PANTHER" id="PTHR43072">
    <property type="entry name" value="N-ACETYLTRANSFERASE"/>
    <property type="match status" value="1"/>
</dbReference>
<evidence type="ECO:0000313" key="4">
    <source>
        <dbReference type="EMBL" id="MFD0726830.1"/>
    </source>
</evidence>
<sequence>MHSATDRPSFLPYTVETLADGRKVLIRPMNPGDAEAERAFILALSPQARRYRFQEQIRDPAPEMIEKLVNVDHVNDEAFVALADADERGAIVGVSRYAVGSDPLACEIAVTVLDAWQGLGLGTALMRRLIEAARERGLRRMVSLDFAENQEMTHLAHHLGFHTAPDPDDRTQVLHTLTL</sequence>
<dbReference type="RefSeq" id="WP_386825036.1">
    <property type="nucleotide sequence ID" value="NZ_JBHTIF010000003.1"/>
</dbReference>
<accession>A0ABW2YF11</accession>
<evidence type="ECO:0000313" key="5">
    <source>
        <dbReference type="Proteomes" id="UP001597110"/>
    </source>
</evidence>
<protein>
    <submittedName>
        <fullName evidence="4">GNAT family N-acetyltransferase</fullName>
        <ecNumber evidence="4">2.3.-.-</ecNumber>
    </submittedName>
</protein>
<feature type="domain" description="N-acetyltransferase" evidence="3">
    <location>
        <begin position="24"/>
        <end position="179"/>
    </location>
</feature>
<comment type="caution">
    <text evidence="4">The sequence shown here is derived from an EMBL/GenBank/DDBJ whole genome shotgun (WGS) entry which is preliminary data.</text>
</comment>
<evidence type="ECO:0000256" key="2">
    <source>
        <dbReference type="ARBA" id="ARBA00023315"/>
    </source>
</evidence>
<dbReference type="InterPro" id="IPR000182">
    <property type="entry name" value="GNAT_dom"/>
</dbReference>
<dbReference type="SUPFAM" id="SSF55729">
    <property type="entry name" value="Acyl-CoA N-acyltransferases (Nat)"/>
    <property type="match status" value="1"/>
</dbReference>
<keyword evidence="2 4" id="KW-0012">Acyltransferase</keyword>
<dbReference type="EMBL" id="JBHTIF010000003">
    <property type="protein sequence ID" value="MFD0726830.1"/>
    <property type="molecule type" value="Genomic_DNA"/>
</dbReference>
<gene>
    <name evidence="4" type="ORF">ACFQ0E_14625</name>
</gene>
<dbReference type="PANTHER" id="PTHR43072:SF23">
    <property type="entry name" value="UPF0039 PROTEIN C11D3.02C"/>
    <property type="match status" value="1"/>
</dbReference>
<dbReference type="CDD" id="cd04301">
    <property type="entry name" value="NAT_SF"/>
    <property type="match status" value="1"/>
</dbReference>
<evidence type="ECO:0000256" key="1">
    <source>
        <dbReference type="ARBA" id="ARBA00022679"/>
    </source>
</evidence>
<evidence type="ECO:0000259" key="3">
    <source>
        <dbReference type="PROSITE" id="PS51186"/>
    </source>
</evidence>
<dbReference type="Gene3D" id="3.40.630.30">
    <property type="match status" value="1"/>
</dbReference>
<name>A0ABW2YF11_9GAMM</name>
<dbReference type="Proteomes" id="UP001597110">
    <property type="component" value="Unassembled WGS sequence"/>
</dbReference>
<keyword evidence="5" id="KW-1185">Reference proteome</keyword>
<dbReference type="InterPro" id="IPR016181">
    <property type="entry name" value="Acyl_CoA_acyltransferase"/>
</dbReference>
<proteinExistence type="predicted"/>